<keyword evidence="2" id="KW-1185">Reference proteome</keyword>
<accession>A0ACD0WE16</accession>
<reference evidence="2" key="1">
    <citation type="journal article" date="2019" name="MBio">
        <title>Comparative genomics for the elucidation of multidrug resistance (MDR) in Candida lusitaniae.</title>
        <authorList>
            <person name="Kannan A."/>
            <person name="Asner S.A."/>
            <person name="Trachsel E."/>
            <person name="Kelly S."/>
            <person name="Parker J."/>
            <person name="Sanglard D."/>
        </authorList>
    </citation>
    <scope>NUCLEOTIDE SEQUENCE [LARGE SCALE GENOMIC DNA]</scope>
    <source>
        <strain evidence="2">P1</strain>
    </source>
</reference>
<organism evidence="1 2">
    <name type="scientific">Clavispora lusitaniae</name>
    <name type="common">Candida lusitaniae</name>
    <dbReference type="NCBI Taxonomy" id="36911"/>
    <lineage>
        <taxon>Eukaryota</taxon>
        <taxon>Fungi</taxon>
        <taxon>Dikarya</taxon>
        <taxon>Ascomycota</taxon>
        <taxon>Saccharomycotina</taxon>
        <taxon>Pichiomycetes</taxon>
        <taxon>Metschnikowiaceae</taxon>
        <taxon>Clavispora</taxon>
    </lineage>
</organism>
<dbReference type="EMBL" id="CP038484">
    <property type="protein sequence ID" value="QFZ25494.1"/>
    <property type="molecule type" value="Genomic_DNA"/>
</dbReference>
<sequence length="218" mass="24531">MSPSHPFHPVSSLVLSSPSCLPFINLLLYSFYLDPNFMYYSYITRVLLRVVQSENVVEHIVRVSVWNQVEHSGVTLRVSFLVNQQLTGHHDQNVAVWRSWLGVQGGNAVGHLSERQRNQLLHNVLGTLQSRGFEGQHGLVSVQVAQLVSVRVKLLVVEVTELGGHGVKVDCRLVRNQKTGTSFARCIFVSCGSFYIPDMIECLLRSFRSVFFSFSSPE</sequence>
<name>A0ACD0WE16_CLALS</name>
<evidence type="ECO:0000313" key="1">
    <source>
        <dbReference type="EMBL" id="QFZ25494.1"/>
    </source>
</evidence>
<evidence type="ECO:0000313" key="2">
    <source>
        <dbReference type="Proteomes" id="UP000326582"/>
    </source>
</evidence>
<proteinExistence type="predicted"/>
<gene>
    <name evidence="1" type="ORF">EJF14_10590</name>
</gene>
<protein>
    <submittedName>
        <fullName evidence="1">Nuclear transport factor</fullName>
    </submittedName>
</protein>
<dbReference type="Proteomes" id="UP000326582">
    <property type="component" value="Chromosome 1"/>
</dbReference>